<name>A0ABW3YGL2_9ACTN</name>
<dbReference type="InterPro" id="IPR004303">
    <property type="entry name" value="PAD"/>
</dbReference>
<evidence type="ECO:0000313" key="3">
    <source>
        <dbReference type="EMBL" id="MFD1322193.1"/>
    </source>
</evidence>
<dbReference type="RefSeq" id="WP_377570833.1">
    <property type="nucleotide sequence ID" value="NZ_JBHTMP010000018.1"/>
</dbReference>
<reference evidence="4" key="1">
    <citation type="journal article" date="2019" name="Int. J. Syst. Evol. Microbiol.">
        <title>The Global Catalogue of Microorganisms (GCM) 10K type strain sequencing project: providing services to taxonomists for standard genome sequencing and annotation.</title>
        <authorList>
            <consortium name="The Broad Institute Genomics Platform"/>
            <consortium name="The Broad Institute Genome Sequencing Center for Infectious Disease"/>
            <person name="Wu L."/>
            <person name="Ma J."/>
        </authorList>
    </citation>
    <scope>NUCLEOTIDE SEQUENCE [LARGE SCALE GENOMIC DNA]</scope>
    <source>
        <strain evidence="4">JCM 31037</strain>
    </source>
</reference>
<dbReference type="SUPFAM" id="SSF55909">
    <property type="entry name" value="Pentein"/>
    <property type="match status" value="1"/>
</dbReference>
<proteinExistence type="predicted"/>
<evidence type="ECO:0000313" key="4">
    <source>
        <dbReference type="Proteomes" id="UP001597260"/>
    </source>
</evidence>
<dbReference type="Gene3D" id="3.75.10.10">
    <property type="entry name" value="L-arginine/glycine Amidinotransferase, Chain A"/>
    <property type="match status" value="1"/>
</dbReference>
<organism evidence="3 4">
    <name type="scientific">Micromonospora sonneratiae</name>
    <dbReference type="NCBI Taxonomy" id="1184706"/>
    <lineage>
        <taxon>Bacteria</taxon>
        <taxon>Bacillati</taxon>
        <taxon>Actinomycetota</taxon>
        <taxon>Actinomycetes</taxon>
        <taxon>Micromonosporales</taxon>
        <taxon>Micromonosporaceae</taxon>
        <taxon>Micromonospora</taxon>
    </lineage>
</organism>
<feature type="signal peptide" evidence="1">
    <location>
        <begin position="1"/>
        <end position="24"/>
    </location>
</feature>
<feature type="domain" description="Protein-arginine deiminase C-terminal" evidence="2">
    <location>
        <begin position="184"/>
        <end position="596"/>
    </location>
</feature>
<accession>A0ABW3YGL2</accession>
<dbReference type="PANTHER" id="PTHR10837">
    <property type="entry name" value="PEPTIDYLARGININE DEIMINASE"/>
    <property type="match status" value="1"/>
</dbReference>
<dbReference type="EMBL" id="JBHTMP010000018">
    <property type="protein sequence ID" value="MFD1322193.1"/>
    <property type="molecule type" value="Genomic_DNA"/>
</dbReference>
<sequence>MKGRAIGLVLLTVATTIPAMPAFAATRVLLRADVNRDGVLSADDDRDRHLWTAGRGAIVLPNLDDDQRRCPPGESLSDDALAACNDAADEVVNGTADLMDLAPLRVEPLLADSATLSVSTTRIRLFARRDGGYRPLGPTTELTSRELRYGVTLAAEARDIVRDPAGWDGTADVTLRARRGDVTRSDQVRLRVAPLLFQHRLLPVRQMMVADMTPLPERPGEHQFRRDLRRELVEAGVRRPFLEYPVVGDDIWMQDLFEPAYLSAPGPGGREQRMTIYLRVANPNPDGWSADRPLRPSARGAFTRLRGPDVGAVQQYDPQRVADPAQYRNGTFDSAGNFDTIPPYGVHRTGRMLYGARAGTDFGPDPTFTRMLAAQGYQAPVVVDTSWLAVGHTDEFLAFVPARNSRGWALLVADPGLGLRLLERLVSQGAGGQRLVQGVAPELTEDPGLTVAEAVGRTELREGTRLATIGVNRALGILRRETGLTESEIVRVPALFSHISIDGYPRDGLTYLYLPGAANGVSTGTGTYLAPKQHGPRDRTGVDVFQRAAERALDRVGVRTGWVETWEYSHTFGLVGGEVDCVTNAVRDLSGTTPWWTSPS</sequence>
<evidence type="ECO:0000259" key="2">
    <source>
        <dbReference type="Pfam" id="PF03068"/>
    </source>
</evidence>
<dbReference type="InterPro" id="IPR036556">
    <property type="entry name" value="PAD_central_sf"/>
</dbReference>
<protein>
    <submittedName>
        <fullName evidence="3">Protein-arginine deiminase family protein</fullName>
    </submittedName>
</protein>
<dbReference type="Gene3D" id="2.60.40.1700">
    <property type="entry name" value="Protein-arginine deiminase, central domain"/>
    <property type="match status" value="1"/>
</dbReference>
<dbReference type="SUPFAM" id="SSF110083">
    <property type="entry name" value="Peptidylarginine deiminase Pad4, middle domain"/>
    <property type="match status" value="1"/>
</dbReference>
<dbReference type="Pfam" id="PF03068">
    <property type="entry name" value="PAD"/>
    <property type="match status" value="1"/>
</dbReference>
<feature type="chain" id="PRO_5045615317" evidence="1">
    <location>
        <begin position="25"/>
        <end position="600"/>
    </location>
</feature>
<dbReference type="PANTHER" id="PTHR10837:SF8">
    <property type="entry name" value="PROTEIN-ARGININE DEIMINASE"/>
    <property type="match status" value="1"/>
</dbReference>
<evidence type="ECO:0000256" key="1">
    <source>
        <dbReference type="SAM" id="SignalP"/>
    </source>
</evidence>
<dbReference type="Proteomes" id="UP001597260">
    <property type="component" value="Unassembled WGS sequence"/>
</dbReference>
<keyword evidence="1" id="KW-0732">Signal</keyword>
<keyword evidence="4" id="KW-1185">Reference proteome</keyword>
<comment type="caution">
    <text evidence="3">The sequence shown here is derived from an EMBL/GenBank/DDBJ whole genome shotgun (WGS) entry which is preliminary data.</text>
</comment>
<gene>
    <name evidence="3" type="ORF">ACFQ4H_13935</name>
</gene>
<dbReference type="InterPro" id="IPR013530">
    <property type="entry name" value="PAD_C"/>
</dbReference>